<dbReference type="NCBIfam" id="TIGR03625">
    <property type="entry name" value="L3_bact"/>
    <property type="match status" value="1"/>
</dbReference>
<evidence type="ECO:0000256" key="5">
    <source>
        <dbReference type="ARBA" id="ARBA00023274"/>
    </source>
</evidence>
<evidence type="ECO:0000313" key="10">
    <source>
        <dbReference type="Proteomes" id="UP001162734"/>
    </source>
</evidence>
<name>A0ABM7X6G1_9BACT</name>
<gene>
    <name evidence="7 9" type="primary">rplC</name>
    <name evidence="9" type="ORF">AMPC_05350</name>
</gene>
<dbReference type="InterPro" id="IPR009000">
    <property type="entry name" value="Transl_B-barrel_sf"/>
</dbReference>
<evidence type="ECO:0000256" key="6">
    <source>
        <dbReference type="ARBA" id="ARBA00035243"/>
    </source>
</evidence>
<comment type="subunit">
    <text evidence="7">Part of the 50S ribosomal subunit. Forms a cluster with proteins L14 and L19.</text>
</comment>
<dbReference type="Gene3D" id="2.40.30.10">
    <property type="entry name" value="Translation factors"/>
    <property type="match status" value="1"/>
</dbReference>
<keyword evidence="3 7" id="KW-0694">RNA-binding</keyword>
<dbReference type="RefSeq" id="WP_248344153.1">
    <property type="nucleotide sequence ID" value="NZ_AP025592.1"/>
</dbReference>
<evidence type="ECO:0000256" key="2">
    <source>
        <dbReference type="ARBA" id="ARBA00022730"/>
    </source>
</evidence>
<dbReference type="SUPFAM" id="SSF50447">
    <property type="entry name" value="Translation proteins"/>
    <property type="match status" value="1"/>
</dbReference>
<organism evidence="9 10">
    <name type="scientific">Anaeromyxobacter paludicola</name>
    <dbReference type="NCBI Taxonomy" id="2918171"/>
    <lineage>
        <taxon>Bacteria</taxon>
        <taxon>Pseudomonadati</taxon>
        <taxon>Myxococcota</taxon>
        <taxon>Myxococcia</taxon>
        <taxon>Myxococcales</taxon>
        <taxon>Cystobacterineae</taxon>
        <taxon>Anaeromyxobacteraceae</taxon>
        <taxon>Anaeromyxobacter</taxon>
    </lineage>
</organism>
<dbReference type="Gene3D" id="3.30.160.810">
    <property type="match status" value="1"/>
</dbReference>
<feature type="region of interest" description="Disordered" evidence="8">
    <location>
        <begin position="145"/>
        <end position="166"/>
    </location>
</feature>
<accession>A0ABM7X6G1</accession>
<evidence type="ECO:0000256" key="4">
    <source>
        <dbReference type="ARBA" id="ARBA00022980"/>
    </source>
</evidence>
<keyword evidence="4 7" id="KW-0689">Ribosomal protein</keyword>
<dbReference type="Proteomes" id="UP001162734">
    <property type="component" value="Chromosome"/>
</dbReference>
<dbReference type="PANTHER" id="PTHR11229:SF16">
    <property type="entry name" value="LARGE RIBOSOMAL SUBUNIT PROTEIN UL3C"/>
    <property type="match status" value="1"/>
</dbReference>
<comment type="function">
    <text evidence="7">One of the primary rRNA binding proteins, it binds directly near the 3'-end of the 23S rRNA, where it nucleates assembly of the 50S subunit.</text>
</comment>
<comment type="similarity">
    <text evidence="1 7">Belongs to the universal ribosomal protein uL3 family.</text>
</comment>
<dbReference type="InterPro" id="IPR000597">
    <property type="entry name" value="Ribosomal_uL3"/>
</dbReference>
<dbReference type="PANTHER" id="PTHR11229">
    <property type="entry name" value="50S RIBOSOMAL PROTEIN L3"/>
    <property type="match status" value="1"/>
</dbReference>
<keyword evidence="2 7" id="KW-0699">rRNA-binding</keyword>
<dbReference type="InterPro" id="IPR019927">
    <property type="entry name" value="Ribosomal_uL3_bac/org-type"/>
</dbReference>
<proteinExistence type="inferred from homology"/>
<evidence type="ECO:0000256" key="7">
    <source>
        <dbReference type="HAMAP-Rule" id="MF_01325"/>
    </source>
</evidence>
<evidence type="ECO:0000256" key="8">
    <source>
        <dbReference type="SAM" id="MobiDB-lite"/>
    </source>
</evidence>
<reference evidence="10" key="1">
    <citation type="journal article" date="2022" name="Int. J. Syst. Evol. Microbiol.">
        <title>Anaeromyxobacter oryzae sp. nov., Anaeromyxobacter diazotrophicus sp. nov. and Anaeromyxobacter paludicola sp. nov., isolated from paddy soils.</title>
        <authorList>
            <person name="Itoh H."/>
            <person name="Xu Z."/>
            <person name="Mise K."/>
            <person name="Masuda Y."/>
            <person name="Ushijima N."/>
            <person name="Hayakawa C."/>
            <person name="Shiratori Y."/>
            <person name="Senoo K."/>
        </authorList>
    </citation>
    <scope>NUCLEOTIDE SEQUENCE [LARGE SCALE GENOMIC DNA]</scope>
    <source>
        <strain evidence="10">Red630</strain>
    </source>
</reference>
<keyword evidence="5 7" id="KW-0687">Ribonucleoprotein</keyword>
<keyword evidence="10" id="KW-1185">Reference proteome</keyword>
<evidence type="ECO:0000256" key="3">
    <source>
        <dbReference type="ARBA" id="ARBA00022884"/>
    </source>
</evidence>
<dbReference type="GO" id="GO:0005840">
    <property type="term" value="C:ribosome"/>
    <property type="evidence" value="ECO:0007669"/>
    <property type="project" value="UniProtKB-KW"/>
</dbReference>
<protein>
    <recommendedName>
        <fullName evidence="6 7">Large ribosomal subunit protein uL3</fullName>
    </recommendedName>
</protein>
<sequence length="236" mass="25531">MATGLLAKKVGMTQIFDANGDCIPVTVLSCGPCTVVRRKTKEQDGYDAVVLGYDAVDEKHAHRLTKAEVGVFKKAGTPIFRHVKEVRVKDAKLLGELKAGDVLTVDKVFKIAQRIDVSGLTKGRGFAGVFKKWGMKGAARDSSTAHEHHRHIGAIGQRKTPGKVWKGKHMPGHYGVDMVTVQNLTVTGVEAEGNLLLVKGAVPGHNDAVLFVDTAAKGQPRVKKKQEERARAKPKV</sequence>
<evidence type="ECO:0000313" key="9">
    <source>
        <dbReference type="EMBL" id="BDG07422.1"/>
    </source>
</evidence>
<evidence type="ECO:0000256" key="1">
    <source>
        <dbReference type="ARBA" id="ARBA00006540"/>
    </source>
</evidence>
<dbReference type="HAMAP" id="MF_01325_B">
    <property type="entry name" value="Ribosomal_uL3_B"/>
    <property type="match status" value="1"/>
</dbReference>
<dbReference type="Pfam" id="PF00297">
    <property type="entry name" value="Ribosomal_L3"/>
    <property type="match status" value="1"/>
</dbReference>
<dbReference type="EMBL" id="AP025592">
    <property type="protein sequence ID" value="BDG07422.1"/>
    <property type="molecule type" value="Genomic_DNA"/>
</dbReference>